<dbReference type="EMBL" id="PTJA01000007">
    <property type="protein sequence ID" value="PPK80331.1"/>
    <property type="molecule type" value="Genomic_DNA"/>
</dbReference>
<comment type="caution">
    <text evidence="5">Lacks conserved residue(s) required for the propagation of feature annotation.</text>
</comment>
<gene>
    <name evidence="7" type="ORF">BXY41_107264</name>
</gene>
<keyword evidence="4" id="KW-0720">Serine protease</keyword>
<dbReference type="PROSITE" id="PS00136">
    <property type="entry name" value="SUBTILASE_ASP"/>
    <property type="match status" value="1"/>
</dbReference>
<dbReference type="PANTHER" id="PTHR43806:SF11">
    <property type="entry name" value="CEREVISIN-RELATED"/>
    <property type="match status" value="1"/>
</dbReference>
<dbReference type="InterPro" id="IPR036852">
    <property type="entry name" value="Peptidase_S8/S53_dom_sf"/>
</dbReference>
<dbReference type="PROSITE" id="PS51892">
    <property type="entry name" value="SUBTILASE"/>
    <property type="match status" value="1"/>
</dbReference>
<keyword evidence="2" id="KW-0645">Protease</keyword>
<dbReference type="Proteomes" id="UP000237749">
    <property type="component" value="Unassembled WGS sequence"/>
</dbReference>
<dbReference type="InterPro" id="IPR023827">
    <property type="entry name" value="Peptidase_S8_Asp-AS"/>
</dbReference>
<dbReference type="Pfam" id="PF00082">
    <property type="entry name" value="Peptidase_S8"/>
    <property type="match status" value="2"/>
</dbReference>
<evidence type="ECO:0000256" key="3">
    <source>
        <dbReference type="ARBA" id="ARBA00022801"/>
    </source>
</evidence>
<organism evidence="7 8">
    <name type="scientific">Lacrimispora xylanisolvens</name>
    <dbReference type="NCBI Taxonomy" id="384636"/>
    <lineage>
        <taxon>Bacteria</taxon>
        <taxon>Bacillati</taxon>
        <taxon>Bacillota</taxon>
        <taxon>Clostridia</taxon>
        <taxon>Lachnospirales</taxon>
        <taxon>Lachnospiraceae</taxon>
        <taxon>Lacrimispora</taxon>
    </lineage>
</organism>
<evidence type="ECO:0000256" key="4">
    <source>
        <dbReference type="ARBA" id="ARBA00022825"/>
    </source>
</evidence>
<dbReference type="RefSeq" id="WP_104437638.1">
    <property type="nucleotide sequence ID" value="NZ_PTJA01000007.1"/>
</dbReference>
<dbReference type="SUPFAM" id="SSF52743">
    <property type="entry name" value="Subtilisin-like"/>
    <property type="match status" value="1"/>
</dbReference>
<evidence type="ECO:0000313" key="8">
    <source>
        <dbReference type="Proteomes" id="UP000237749"/>
    </source>
</evidence>
<dbReference type="PRINTS" id="PR00723">
    <property type="entry name" value="SUBTILISIN"/>
</dbReference>
<dbReference type="InterPro" id="IPR050131">
    <property type="entry name" value="Peptidase_S8_subtilisin-like"/>
</dbReference>
<sequence>MQKILDENYYDIIISNVMRPTYDTGDNITYMNLRHSLAHIPIPNIPPDPCDLGTYPYNAFPSVLTLSSTVSLEKSGIGTVQRNPYLALFGRGVIVAVIDTGIDYQHQAFLFNDGTTRILSLWDQTIQTGTPPAGYTYGSEYTREYINVALRSENPLSIVPSEDTNGHGTAIASVMAGKPNAAQSFSGVVPEADLVIVKLKPAKNTLKHIFFVPENVECYQESDLIIGLSYVTELAKRLNRPIAVCIAMGTNQSSHDGRGATSYITNFLAEQPQTGIIISAGNEGNKRRHYFNNTVADPYINEFEMRVGENDKLFSLEIWPFAPARLSVEITVPNRETTGQVFPTLGECRRFSFVLNESVIYVNNYIFEEETGDQLILIRFQNPIPGIWTIKLQNLENEAFSFHSWLPSGNLISENTFFLNSNPDTTITAPGTSTHPLAVTAYNGDNDSILPESGRGFTRTGYIKPDIAAPGYQLTCAVPGNQYGTVTGCGCAAAQAAGIEAMVFEWAVPRGNYTTITGNDVNRLLIRGARRNPSNTYPNNVWGYGQIDINTLFERLTNI</sequence>
<evidence type="ECO:0000256" key="2">
    <source>
        <dbReference type="ARBA" id="ARBA00022670"/>
    </source>
</evidence>
<evidence type="ECO:0000256" key="1">
    <source>
        <dbReference type="ARBA" id="ARBA00011073"/>
    </source>
</evidence>
<feature type="domain" description="Peptidase S8/S53" evidence="6">
    <location>
        <begin position="420"/>
        <end position="545"/>
    </location>
</feature>
<protein>
    <submittedName>
        <fullName evidence="7">Subtilase family protein</fullName>
    </submittedName>
</protein>
<feature type="domain" description="Peptidase S8/S53" evidence="6">
    <location>
        <begin position="90"/>
        <end position="285"/>
    </location>
</feature>
<dbReference type="GO" id="GO:0004252">
    <property type="term" value="F:serine-type endopeptidase activity"/>
    <property type="evidence" value="ECO:0007669"/>
    <property type="project" value="InterPro"/>
</dbReference>
<reference evidence="7 8" key="1">
    <citation type="submission" date="2018-02" db="EMBL/GenBank/DDBJ databases">
        <title>Genomic Encyclopedia of Archaeal and Bacterial Type Strains, Phase II (KMG-II): from individual species to whole genera.</title>
        <authorList>
            <person name="Goeker M."/>
        </authorList>
    </citation>
    <scope>NUCLEOTIDE SEQUENCE [LARGE SCALE GENOMIC DNA]</scope>
    <source>
        <strain evidence="7 8">DSM 3808</strain>
    </source>
</reference>
<comment type="caution">
    <text evidence="7">The sequence shown here is derived from an EMBL/GenBank/DDBJ whole genome shotgun (WGS) entry which is preliminary data.</text>
</comment>
<proteinExistence type="inferred from homology"/>
<dbReference type="Gene3D" id="3.40.50.200">
    <property type="entry name" value="Peptidase S8/S53 domain"/>
    <property type="match status" value="1"/>
</dbReference>
<dbReference type="Gene3D" id="2.60.120.1290">
    <property type="match status" value="1"/>
</dbReference>
<dbReference type="InterPro" id="IPR022398">
    <property type="entry name" value="Peptidase_S8_His-AS"/>
</dbReference>
<dbReference type="GO" id="GO:0006508">
    <property type="term" value="P:proteolysis"/>
    <property type="evidence" value="ECO:0007669"/>
    <property type="project" value="UniProtKB-KW"/>
</dbReference>
<evidence type="ECO:0000259" key="6">
    <source>
        <dbReference type="Pfam" id="PF00082"/>
    </source>
</evidence>
<evidence type="ECO:0000256" key="5">
    <source>
        <dbReference type="PROSITE-ProRule" id="PRU01240"/>
    </source>
</evidence>
<dbReference type="InterPro" id="IPR017310">
    <property type="entry name" value="Pept_S8A_subtilisin_clostridia"/>
</dbReference>
<dbReference type="AlphaFoldDB" id="A0A2S6HRS7"/>
<dbReference type="PROSITE" id="PS00137">
    <property type="entry name" value="SUBTILASE_HIS"/>
    <property type="match status" value="1"/>
</dbReference>
<keyword evidence="8" id="KW-1185">Reference proteome</keyword>
<keyword evidence="3" id="KW-0378">Hydrolase</keyword>
<comment type="similarity">
    <text evidence="1 5">Belongs to the peptidase S8 family.</text>
</comment>
<evidence type="ECO:0000313" key="7">
    <source>
        <dbReference type="EMBL" id="PPK80331.1"/>
    </source>
</evidence>
<accession>A0A2S6HRS7</accession>
<dbReference type="InterPro" id="IPR034045">
    <property type="entry name" value="Pep_S8_CspA-like"/>
</dbReference>
<dbReference type="PIRSF" id="PIRSF037894">
    <property type="entry name" value="Subtilisin_rel_CspABC"/>
    <property type="match status" value="1"/>
</dbReference>
<dbReference type="OrthoDB" id="1489355at2"/>
<dbReference type="InterPro" id="IPR015500">
    <property type="entry name" value="Peptidase_S8_subtilisin-rel"/>
</dbReference>
<dbReference type="InterPro" id="IPR000209">
    <property type="entry name" value="Peptidase_S8/S53_dom"/>
</dbReference>
<dbReference type="CDD" id="cd07478">
    <property type="entry name" value="Peptidases_S8_CspA-like"/>
    <property type="match status" value="1"/>
</dbReference>
<name>A0A2S6HRS7_9FIRM</name>
<dbReference type="PANTHER" id="PTHR43806">
    <property type="entry name" value="PEPTIDASE S8"/>
    <property type="match status" value="1"/>
</dbReference>